<keyword evidence="2" id="KW-1185">Reference proteome</keyword>
<proteinExistence type="predicted"/>
<protein>
    <submittedName>
        <fullName evidence="1">Uncharacterized protein</fullName>
    </submittedName>
</protein>
<accession>A0ACC0C7X4</accession>
<sequence length="124" mass="14319">MPTSSLKSCSIPFNPLSSTILRVPSESRNDEKETKRNENNENKSRWQRDSTYRGSQGNLLLIVGVEDDWGNCNPRPTTYSRPHPAVSVFGIVARDDKVKEYRIVWYQYMSRKKRGELVPFSPEP</sequence>
<organism evidence="1 2">
    <name type="scientific">Catharanthus roseus</name>
    <name type="common">Madagascar periwinkle</name>
    <name type="synonym">Vinca rosea</name>
    <dbReference type="NCBI Taxonomy" id="4058"/>
    <lineage>
        <taxon>Eukaryota</taxon>
        <taxon>Viridiplantae</taxon>
        <taxon>Streptophyta</taxon>
        <taxon>Embryophyta</taxon>
        <taxon>Tracheophyta</taxon>
        <taxon>Spermatophyta</taxon>
        <taxon>Magnoliopsida</taxon>
        <taxon>eudicotyledons</taxon>
        <taxon>Gunneridae</taxon>
        <taxon>Pentapetalae</taxon>
        <taxon>asterids</taxon>
        <taxon>lamiids</taxon>
        <taxon>Gentianales</taxon>
        <taxon>Apocynaceae</taxon>
        <taxon>Rauvolfioideae</taxon>
        <taxon>Vinceae</taxon>
        <taxon>Catharanthinae</taxon>
        <taxon>Catharanthus</taxon>
    </lineage>
</organism>
<evidence type="ECO:0000313" key="1">
    <source>
        <dbReference type="EMBL" id="KAI5681000.1"/>
    </source>
</evidence>
<comment type="caution">
    <text evidence="1">The sequence shown here is derived from an EMBL/GenBank/DDBJ whole genome shotgun (WGS) entry which is preliminary data.</text>
</comment>
<gene>
    <name evidence="1" type="ORF">M9H77_02227</name>
</gene>
<reference evidence="2" key="1">
    <citation type="journal article" date="2023" name="Nat. Plants">
        <title>Single-cell RNA sequencing provides a high-resolution roadmap for understanding the multicellular compartmentation of specialized metabolism.</title>
        <authorList>
            <person name="Sun S."/>
            <person name="Shen X."/>
            <person name="Li Y."/>
            <person name="Li Y."/>
            <person name="Wang S."/>
            <person name="Li R."/>
            <person name="Zhang H."/>
            <person name="Shen G."/>
            <person name="Guo B."/>
            <person name="Wei J."/>
            <person name="Xu J."/>
            <person name="St-Pierre B."/>
            <person name="Chen S."/>
            <person name="Sun C."/>
        </authorList>
    </citation>
    <scope>NUCLEOTIDE SEQUENCE [LARGE SCALE GENOMIC DNA]</scope>
</reference>
<evidence type="ECO:0000313" key="2">
    <source>
        <dbReference type="Proteomes" id="UP001060085"/>
    </source>
</evidence>
<dbReference type="Proteomes" id="UP001060085">
    <property type="component" value="Linkage Group LG01"/>
</dbReference>
<dbReference type="EMBL" id="CM044701">
    <property type="protein sequence ID" value="KAI5681000.1"/>
    <property type="molecule type" value="Genomic_DNA"/>
</dbReference>
<name>A0ACC0C7X4_CATRO</name>